<dbReference type="InterPro" id="IPR001314">
    <property type="entry name" value="Peptidase_S1A"/>
</dbReference>
<name>A0A084VB54_ANOSI</name>
<evidence type="ECO:0000256" key="8">
    <source>
        <dbReference type="ARBA" id="ARBA00022859"/>
    </source>
</evidence>
<dbReference type="InterPro" id="IPR018114">
    <property type="entry name" value="TRYPSIN_HIS"/>
</dbReference>
<dbReference type="PANTHER" id="PTHR24260:SF135">
    <property type="entry name" value="CLIP DOMAIN-CONTAINING SERINE PROTEASE-RELATED"/>
    <property type="match status" value="1"/>
</dbReference>
<evidence type="ECO:0000256" key="10">
    <source>
        <dbReference type="ARBA" id="ARBA00023180"/>
    </source>
</evidence>
<dbReference type="OrthoDB" id="9028152at2759"/>
<keyword evidence="5 12" id="KW-0732">Signal</keyword>
<dbReference type="PROSITE" id="PS00134">
    <property type="entry name" value="TRYPSIN_HIS"/>
    <property type="match status" value="1"/>
</dbReference>
<feature type="chain" id="PRO_5010759791" description="CLIP domain-containing serine protease" evidence="12">
    <location>
        <begin position="26"/>
        <end position="336"/>
    </location>
</feature>
<evidence type="ECO:0000256" key="6">
    <source>
        <dbReference type="ARBA" id="ARBA00022801"/>
    </source>
</evidence>
<dbReference type="PANTHER" id="PTHR24260">
    <property type="match status" value="1"/>
</dbReference>
<dbReference type="InterPro" id="IPR038565">
    <property type="entry name" value="CLIP_sf"/>
</dbReference>
<gene>
    <name evidence="14" type="ORF">ZHAS_00001195</name>
</gene>
<dbReference type="InterPro" id="IPR009003">
    <property type="entry name" value="Peptidase_S1_PA"/>
</dbReference>
<keyword evidence="9" id="KW-1015">Disulfide bond</keyword>
<comment type="similarity">
    <text evidence="11 12">Belongs to the peptidase S1 family. CLIP subfamily.</text>
</comment>
<dbReference type="PROSITE" id="PS50240">
    <property type="entry name" value="TRYPSIN_DOM"/>
    <property type="match status" value="1"/>
</dbReference>
<dbReference type="FunFam" id="2.40.10.10:FF:000028">
    <property type="entry name" value="Serine protease easter"/>
    <property type="match status" value="1"/>
</dbReference>
<dbReference type="InterPro" id="IPR022700">
    <property type="entry name" value="CLIP"/>
</dbReference>
<keyword evidence="2 12" id="KW-0964">Secreted</keyword>
<sequence length="336" mass="37932">MGLIIRKVFLMVCILSVLLAQSVLALPSRRRCTNPQDRPGECIPLSKCPSLYKTARTPDHEELLTRSRCGEDNGNIMSVLIEYQKPNGQYGYHCGGSFINERYVLTAAHCVSALPHGWKVHRVRLGEWDLSTNPDCINHEYDGDISKSCNHPPIDMDIEQIVVHNGYTHAKNYHNDIALIRMAWDVTYSLSVLPTCLSLSERIINTNHEDTATIAVGWGRTETGHASQVKLKVDLIVQSLKECMLFYERLGVSLLETQMCVGGMDRKDICTDDSGGPLMRMVAGVWYQIGVVSIGSWKCGRKDFPAEFTDVSKYAEWIRDNVYLTLLMLWQESRFG</sequence>
<dbReference type="Gene3D" id="3.30.1640.30">
    <property type="match status" value="1"/>
</dbReference>
<keyword evidence="8" id="KW-0391">Immunity</keyword>
<comment type="domain">
    <text evidence="12">The clip domain consists of 35-55 residues which are 'knitted' together usually by 3 conserved disulfide bonds forming a clip-like compact structure.</text>
</comment>
<evidence type="ECO:0000256" key="12">
    <source>
        <dbReference type="RuleBase" id="RU366078"/>
    </source>
</evidence>
<organism evidence="14">
    <name type="scientific">Anopheles sinensis</name>
    <name type="common">Mosquito</name>
    <dbReference type="NCBI Taxonomy" id="74873"/>
    <lineage>
        <taxon>Eukaryota</taxon>
        <taxon>Metazoa</taxon>
        <taxon>Ecdysozoa</taxon>
        <taxon>Arthropoda</taxon>
        <taxon>Hexapoda</taxon>
        <taxon>Insecta</taxon>
        <taxon>Pterygota</taxon>
        <taxon>Neoptera</taxon>
        <taxon>Endopterygota</taxon>
        <taxon>Diptera</taxon>
        <taxon>Nematocera</taxon>
        <taxon>Culicoidea</taxon>
        <taxon>Culicidae</taxon>
        <taxon>Anophelinae</taxon>
        <taxon>Anopheles</taxon>
    </lineage>
</organism>
<dbReference type="EMBL" id="ATLV01005282">
    <property type="status" value="NOT_ANNOTATED_CDS"/>
    <property type="molecule type" value="Genomic_DNA"/>
</dbReference>
<dbReference type="EC" id="3.4.21.-" evidence="12"/>
<evidence type="ECO:0000256" key="1">
    <source>
        <dbReference type="ARBA" id="ARBA00004613"/>
    </source>
</evidence>
<dbReference type="GO" id="GO:0004252">
    <property type="term" value="F:serine-type endopeptidase activity"/>
    <property type="evidence" value="ECO:0007669"/>
    <property type="project" value="UniProtKB-UniRule"/>
</dbReference>
<comment type="subcellular location">
    <subcellularLocation>
        <location evidence="1 12">Secreted</location>
    </subcellularLocation>
</comment>
<dbReference type="SUPFAM" id="SSF50494">
    <property type="entry name" value="Trypsin-like serine proteases"/>
    <property type="match status" value="1"/>
</dbReference>
<dbReference type="Proteomes" id="UP000030765">
    <property type="component" value="Unassembled WGS sequence"/>
</dbReference>
<evidence type="ECO:0000256" key="11">
    <source>
        <dbReference type="ARBA" id="ARBA00024195"/>
    </source>
</evidence>
<keyword evidence="4 12" id="KW-0645">Protease</keyword>
<reference evidence="14 16" key="1">
    <citation type="journal article" date="2014" name="BMC Genomics">
        <title>Genome sequence of Anopheles sinensis provides insight into genetics basis of mosquito competence for malaria parasites.</title>
        <authorList>
            <person name="Zhou D."/>
            <person name="Zhang D."/>
            <person name="Ding G."/>
            <person name="Shi L."/>
            <person name="Hou Q."/>
            <person name="Ye Y."/>
            <person name="Xu Y."/>
            <person name="Zhou H."/>
            <person name="Xiong C."/>
            <person name="Li S."/>
            <person name="Yu J."/>
            <person name="Hong S."/>
            <person name="Yu X."/>
            <person name="Zou P."/>
            <person name="Chen C."/>
            <person name="Chang X."/>
            <person name="Wang W."/>
            <person name="Lv Y."/>
            <person name="Sun Y."/>
            <person name="Ma L."/>
            <person name="Shen B."/>
            <person name="Zhu C."/>
        </authorList>
    </citation>
    <scope>NUCLEOTIDE SEQUENCE [LARGE SCALE GENOMIC DNA]</scope>
</reference>
<evidence type="ECO:0000256" key="9">
    <source>
        <dbReference type="ARBA" id="ARBA00023157"/>
    </source>
</evidence>
<dbReference type="Pfam" id="PF12032">
    <property type="entry name" value="CLIP"/>
    <property type="match status" value="1"/>
</dbReference>
<evidence type="ECO:0000256" key="3">
    <source>
        <dbReference type="ARBA" id="ARBA00022588"/>
    </source>
</evidence>
<dbReference type="GO" id="GO:0006508">
    <property type="term" value="P:proteolysis"/>
    <property type="evidence" value="ECO:0007669"/>
    <property type="project" value="UniProtKB-KW"/>
</dbReference>
<evidence type="ECO:0000313" key="15">
    <source>
        <dbReference type="EnsemblMetazoa" id="ASIC001195-PA"/>
    </source>
</evidence>
<evidence type="ECO:0000259" key="13">
    <source>
        <dbReference type="PROSITE" id="PS50240"/>
    </source>
</evidence>
<evidence type="ECO:0000256" key="4">
    <source>
        <dbReference type="ARBA" id="ARBA00022670"/>
    </source>
</evidence>
<dbReference type="Gene3D" id="2.40.10.10">
    <property type="entry name" value="Trypsin-like serine proteases"/>
    <property type="match status" value="2"/>
</dbReference>
<dbReference type="GO" id="GO:0005576">
    <property type="term" value="C:extracellular region"/>
    <property type="evidence" value="ECO:0007669"/>
    <property type="project" value="UniProtKB-SubCell"/>
</dbReference>
<accession>A0A084VB54</accession>
<keyword evidence="7 12" id="KW-0720">Serine protease</keyword>
<evidence type="ECO:0000313" key="16">
    <source>
        <dbReference type="Proteomes" id="UP000030765"/>
    </source>
</evidence>
<feature type="signal peptide" evidence="12">
    <location>
        <begin position="1"/>
        <end position="25"/>
    </location>
</feature>
<keyword evidence="16" id="KW-1185">Reference proteome</keyword>
<protein>
    <recommendedName>
        <fullName evidence="12">CLIP domain-containing serine protease</fullName>
        <ecNumber evidence="12">3.4.21.-</ecNumber>
    </recommendedName>
</protein>
<dbReference type="EMBL" id="KE524276">
    <property type="protein sequence ID" value="KFB35198.1"/>
    <property type="molecule type" value="Genomic_DNA"/>
</dbReference>
<keyword evidence="6 12" id="KW-0378">Hydrolase</keyword>
<dbReference type="AlphaFoldDB" id="A0A084VB54"/>
<feature type="domain" description="Peptidase S1" evidence="13">
    <location>
        <begin position="79"/>
        <end position="323"/>
    </location>
</feature>
<dbReference type="Pfam" id="PF00089">
    <property type="entry name" value="Trypsin"/>
    <property type="match status" value="1"/>
</dbReference>
<dbReference type="GO" id="GO:0045087">
    <property type="term" value="P:innate immune response"/>
    <property type="evidence" value="ECO:0007669"/>
    <property type="project" value="UniProtKB-KW"/>
</dbReference>
<dbReference type="InterPro" id="IPR043504">
    <property type="entry name" value="Peptidase_S1_PA_chymotrypsin"/>
</dbReference>
<dbReference type="PRINTS" id="PR00722">
    <property type="entry name" value="CHYMOTRYPSIN"/>
</dbReference>
<evidence type="ECO:0000256" key="2">
    <source>
        <dbReference type="ARBA" id="ARBA00022525"/>
    </source>
</evidence>
<dbReference type="STRING" id="74873.A0A084VB54"/>
<evidence type="ECO:0000256" key="7">
    <source>
        <dbReference type="ARBA" id="ARBA00022825"/>
    </source>
</evidence>
<keyword evidence="10" id="KW-0325">Glycoprotein</keyword>
<dbReference type="InterPro" id="IPR001254">
    <property type="entry name" value="Trypsin_dom"/>
</dbReference>
<dbReference type="VEuPathDB" id="VectorBase:ASIC001195"/>
<dbReference type="InterPro" id="IPR051333">
    <property type="entry name" value="CLIP_Serine_Protease"/>
</dbReference>
<dbReference type="VEuPathDB" id="VectorBase:ASIS012177"/>
<proteinExistence type="inferred from homology"/>
<reference evidence="15" key="2">
    <citation type="submission" date="2020-05" db="UniProtKB">
        <authorList>
            <consortium name="EnsemblMetazoa"/>
        </authorList>
    </citation>
    <scope>IDENTIFICATION</scope>
</reference>
<evidence type="ECO:0000256" key="5">
    <source>
        <dbReference type="ARBA" id="ARBA00022729"/>
    </source>
</evidence>
<dbReference type="EnsemblMetazoa" id="ASIC001195-RA">
    <property type="protein sequence ID" value="ASIC001195-PA"/>
    <property type="gene ID" value="ASIC001195"/>
</dbReference>
<evidence type="ECO:0000313" key="14">
    <source>
        <dbReference type="EMBL" id="KFB35198.1"/>
    </source>
</evidence>
<keyword evidence="3" id="KW-0399">Innate immunity</keyword>
<dbReference type="SMART" id="SM00020">
    <property type="entry name" value="Tryp_SPc"/>
    <property type="match status" value="1"/>
</dbReference>
<dbReference type="CDD" id="cd00190">
    <property type="entry name" value="Tryp_SPc"/>
    <property type="match status" value="1"/>
</dbReference>